<dbReference type="InterPro" id="IPR029526">
    <property type="entry name" value="PGBD"/>
</dbReference>
<dbReference type="PANTHER" id="PTHR47272">
    <property type="entry name" value="DDE_TNP_1_7 DOMAIN-CONTAINING PROTEIN"/>
    <property type="match status" value="1"/>
</dbReference>
<comment type="caution">
    <text evidence="3">The sequence shown here is derived from an EMBL/GenBank/DDBJ whole genome shotgun (WGS) entry which is preliminary data.</text>
</comment>
<feature type="region of interest" description="Disordered" evidence="1">
    <location>
        <begin position="596"/>
        <end position="624"/>
    </location>
</feature>
<evidence type="ECO:0000313" key="3">
    <source>
        <dbReference type="EMBL" id="CAI6376744.1"/>
    </source>
</evidence>
<evidence type="ECO:0000256" key="1">
    <source>
        <dbReference type="SAM" id="MobiDB-lite"/>
    </source>
</evidence>
<proteinExistence type="predicted"/>
<accession>A0AAV0Y714</accession>
<name>A0AAV0Y714_9HEMI</name>
<organism evidence="3 4">
    <name type="scientific">Macrosiphum euphorbiae</name>
    <name type="common">potato aphid</name>
    <dbReference type="NCBI Taxonomy" id="13131"/>
    <lineage>
        <taxon>Eukaryota</taxon>
        <taxon>Metazoa</taxon>
        <taxon>Ecdysozoa</taxon>
        <taxon>Arthropoda</taxon>
        <taxon>Hexapoda</taxon>
        <taxon>Insecta</taxon>
        <taxon>Pterygota</taxon>
        <taxon>Neoptera</taxon>
        <taxon>Paraneoptera</taxon>
        <taxon>Hemiptera</taxon>
        <taxon>Sternorrhyncha</taxon>
        <taxon>Aphidomorpha</taxon>
        <taxon>Aphidoidea</taxon>
        <taxon>Aphididae</taxon>
        <taxon>Macrosiphini</taxon>
        <taxon>Macrosiphum</taxon>
    </lineage>
</organism>
<evidence type="ECO:0000313" key="4">
    <source>
        <dbReference type="Proteomes" id="UP001160148"/>
    </source>
</evidence>
<feature type="domain" description="PiggyBac transposable element-derived protein" evidence="2">
    <location>
        <begin position="190"/>
        <end position="558"/>
    </location>
</feature>
<keyword evidence="4" id="KW-1185">Reference proteome</keyword>
<dbReference type="Pfam" id="PF13843">
    <property type="entry name" value="DDE_Tnp_1_7"/>
    <property type="match status" value="1"/>
</dbReference>
<gene>
    <name evidence="3" type="ORF">MEUPH1_LOCUS30084</name>
</gene>
<dbReference type="Proteomes" id="UP001160148">
    <property type="component" value="Unassembled WGS sequence"/>
</dbReference>
<sequence>MSKFLSDIEIGCLVANWDESDDDVECSDDENEMFMYETENYESIDSDINLDINSLPVIFEDEGEYITIPNNECSVINQPKLFDNEVLALDIYEPGPSSSNTYLDTSKNNKYEMNTCPNPSVIQSARYKSLRPKFSRKPIESTLVQNRIPKKQKTEEFKNLKWKTGNLMYEPQLIAHDENLLPNKILELSTPYQFFTYFFNEELFTKIKSESELFAAQIDINKKFSVTIDELKRYIGILMYNSVCVVPNVRDYWSEHLGLSHVYNSLSQKRFEEIRRFIHFNDNNKMLEKEDIHYDRLYKIRPLIDHLNNKFNSIPYPRDLSLDEQLCATKARSYLKKYMPAKPHKWGFEFFVLCDSKGFSYQFEIYSGQENDQRFRLLNEPDLGASSNIVVRLTRNIPRHKNHRIYFDNFYTSIPLASYLHQNGILCLGTVRKDRLPNNKIPNDQIIKKDARGKSYEYLTVYENTPMSVTSWKDNKQVNLLSTYCGSLPMLTANRFDKKLKKKINIDCPTVIKEYNRFMGGVDLLDSLIGRYKVRMRSRKWYMRIFYHLIDTSVVNSWLLYKRTQSQLGKPSKYTLVDWRKNLAYTLTRIGFVQTPTRGRPSLESNRKKQNRTRPTPRPTQDIRTDNIGHYINHIEKKGRCKFPNCKGYTNFQCSKCNVYLCVKSKRVCFTDYHIIK</sequence>
<protein>
    <recommendedName>
        <fullName evidence="2">PiggyBac transposable element-derived protein domain-containing protein</fullName>
    </recommendedName>
</protein>
<dbReference type="AlphaFoldDB" id="A0AAV0Y714"/>
<reference evidence="3 4" key="1">
    <citation type="submission" date="2023-01" db="EMBL/GenBank/DDBJ databases">
        <authorList>
            <person name="Whitehead M."/>
        </authorList>
    </citation>
    <scope>NUCLEOTIDE SEQUENCE [LARGE SCALE GENOMIC DNA]</scope>
</reference>
<dbReference type="EMBL" id="CARXXK010001572">
    <property type="protein sequence ID" value="CAI6376744.1"/>
    <property type="molecule type" value="Genomic_DNA"/>
</dbReference>
<dbReference type="PANTHER" id="PTHR47272:SF1">
    <property type="entry name" value="PIGGYBAC TRANSPOSABLE ELEMENT-DERIVED PROTEIN 3-LIKE"/>
    <property type="match status" value="1"/>
</dbReference>
<evidence type="ECO:0000259" key="2">
    <source>
        <dbReference type="Pfam" id="PF13843"/>
    </source>
</evidence>